<name>A0ABR3EJX4_9AGAR</name>
<sequence>MAMLSNVGICVSMQTVERLKEVISKDAVAFAGALMQDIPWLVAIFFDNINLFLRKHQQRVTNQNKMLNITNVAVVGLDNKDIDVAEAKNLKAYLDLLGQRAKANPSDIFPTRDDDKHLLASFIQLILKIMVMHSPGASKWKNHTKYQRKIQEMIPHNRPLPVQKSDA</sequence>
<keyword evidence="2" id="KW-1185">Reference proteome</keyword>
<gene>
    <name evidence="1" type="ORF">V5O48_018884</name>
</gene>
<dbReference type="EMBL" id="JBAHYK010003812">
    <property type="protein sequence ID" value="KAL0563192.1"/>
    <property type="molecule type" value="Genomic_DNA"/>
</dbReference>
<proteinExistence type="predicted"/>
<reference evidence="1 2" key="1">
    <citation type="submission" date="2024-02" db="EMBL/GenBank/DDBJ databases">
        <title>A draft genome for the cacao thread blight pathogen Marasmius crinis-equi.</title>
        <authorList>
            <person name="Cohen S.P."/>
            <person name="Baruah I.K."/>
            <person name="Amoako-Attah I."/>
            <person name="Bukari Y."/>
            <person name="Meinhardt L.W."/>
            <person name="Bailey B.A."/>
        </authorList>
    </citation>
    <scope>NUCLEOTIDE SEQUENCE [LARGE SCALE GENOMIC DNA]</scope>
    <source>
        <strain evidence="1 2">GH-76</strain>
    </source>
</reference>
<evidence type="ECO:0000313" key="1">
    <source>
        <dbReference type="EMBL" id="KAL0563192.1"/>
    </source>
</evidence>
<comment type="caution">
    <text evidence="1">The sequence shown here is derived from an EMBL/GenBank/DDBJ whole genome shotgun (WGS) entry which is preliminary data.</text>
</comment>
<accession>A0ABR3EJX4</accession>
<dbReference type="Proteomes" id="UP001465976">
    <property type="component" value="Unassembled WGS sequence"/>
</dbReference>
<protein>
    <submittedName>
        <fullName evidence="1">Uncharacterized protein</fullName>
    </submittedName>
</protein>
<organism evidence="1 2">
    <name type="scientific">Marasmius crinis-equi</name>
    <dbReference type="NCBI Taxonomy" id="585013"/>
    <lineage>
        <taxon>Eukaryota</taxon>
        <taxon>Fungi</taxon>
        <taxon>Dikarya</taxon>
        <taxon>Basidiomycota</taxon>
        <taxon>Agaricomycotina</taxon>
        <taxon>Agaricomycetes</taxon>
        <taxon>Agaricomycetidae</taxon>
        <taxon>Agaricales</taxon>
        <taxon>Marasmiineae</taxon>
        <taxon>Marasmiaceae</taxon>
        <taxon>Marasmius</taxon>
    </lineage>
</organism>
<evidence type="ECO:0000313" key="2">
    <source>
        <dbReference type="Proteomes" id="UP001465976"/>
    </source>
</evidence>